<protein>
    <submittedName>
        <fullName evidence="7">Ionic transporter y4hA</fullName>
    </submittedName>
</protein>
<keyword evidence="3 5" id="KW-1133">Transmembrane helix</keyword>
<keyword evidence="2 5" id="KW-0812">Transmembrane</keyword>
<feature type="domain" description="Sodium/calcium exchanger membrane region" evidence="6">
    <location>
        <begin position="43"/>
        <end position="194"/>
    </location>
</feature>
<keyword evidence="4 5" id="KW-0472">Membrane</keyword>
<feature type="transmembrane region" description="Helical" evidence="5">
    <location>
        <begin position="218"/>
        <end position="237"/>
    </location>
</feature>
<dbReference type="RefSeq" id="WP_341840877.1">
    <property type="nucleotide sequence ID" value="NZ_CP149792.1"/>
</dbReference>
<feature type="transmembrane region" description="Helical" evidence="5">
    <location>
        <begin position="173"/>
        <end position="192"/>
    </location>
</feature>
<feature type="domain" description="Sodium/calcium exchanger membrane region" evidence="6">
    <location>
        <begin position="223"/>
        <end position="365"/>
    </location>
</feature>
<dbReference type="InterPro" id="IPR004837">
    <property type="entry name" value="NaCa_Exmemb"/>
</dbReference>
<keyword evidence="8" id="KW-1185">Reference proteome</keyword>
<feature type="transmembrane region" description="Helical" evidence="5">
    <location>
        <begin position="257"/>
        <end position="276"/>
    </location>
</feature>
<dbReference type="PANTHER" id="PTHR37958:SF1">
    <property type="entry name" value="SODIUM-POTASSIUM_PROTON ANTIPORTER CHAA"/>
    <property type="match status" value="1"/>
</dbReference>
<sequence length="367" mass="38988">MPYNHILSRKWNIKLPLWTLVSPIIGACFLAFAGTELSGWMAALLGVSLISVVLAAVHHAEVVAHKVGEPYGTLILALAITVIEVSLIVSMMLSKDGAGSTTLARDTVFAAIMLINTGIIGICLLWGSYLHKEQIYIKQGVSAALVTLTAISVLTLVLPNFTTTTPGPVYSSSQLIFVAIISLVLYGGFVSVQTVRHRDYFLPEENDEDYHAAPPSRLTMFISLFTLVVSLAIVVLLSKKLSPTIEGIVMDLGAPKSLVGVIIAAVILMPEGLAAIRAARKNRLQTSLNLALGSALASIGLTIPAVALVSIIAGFDVTLGIDTKSTLLLLLSLFTISISFNAGRTNIQQGVVLLVILATYLFTTIVP</sequence>
<dbReference type="InterPro" id="IPR052946">
    <property type="entry name" value="Alkaline_pH_Ca-Antiporter"/>
</dbReference>
<feature type="transmembrane region" description="Helical" evidence="5">
    <location>
        <begin position="325"/>
        <end position="343"/>
    </location>
</feature>
<feature type="transmembrane region" description="Helical" evidence="5">
    <location>
        <begin position="40"/>
        <end position="59"/>
    </location>
</feature>
<feature type="transmembrane region" description="Helical" evidence="5">
    <location>
        <begin position="141"/>
        <end position="161"/>
    </location>
</feature>
<evidence type="ECO:0000256" key="1">
    <source>
        <dbReference type="ARBA" id="ARBA00004141"/>
    </source>
</evidence>
<proteinExistence type="predicted"/>
<dbReference type="Pfam" id="PF01699">
    <property type="entry name" value="Na_Ca_ex"/>
    <property type="match status" value="2"/>
</dbReference>
<feature type="transmembrane region" description="Helical" evidence="5">
    <location>
        <begin position="350"/>
        <end position="366"/>
    </location>
</feature>
<evidence type="ECO:0000313" key="8">
    <source>
        <dbReference type="Proteomes" id="UP001449657"/>
    </source>
</evidence>
<accession>A0ABZ2Z640</accession>
<gene>
    <name evidence="7" type="ORF">WJU22_24895</name>
</gene>
<evidence type="ECO:0000256" key="4">
    <source>
        <dbReference type="ARBA" id="ARBA00023136"/>
    </source>
</evidence>
<dbReference type="Proteomes" id="UP001449657">
    <property type="component" value="Chromosome"/>
</dbReference>
<organism evidence="7 8">
    <name type="scientific">Chitinophaga caseinilytica</name>
    <dbReference type="NCBI Taxonomy" id="2267521"/>
    <lineage>
        <taxon>Bacteria</taxon>
        <taxon>Pseudomonadati</taxon>
        <taxon>Bacteroidota</taxon>
        <taxon>Chitinophagia</taxon>
        <taxon>Chitinophagales</taxon>
        <taxon>Chitinophagaceae</taxon>
        <taxon>Chitinophaga</taxon>
    </lineage>
</organism>
<reference evidence="7 8" key="1">
    <citation type="submission" date="2024-03" db="EMBL/GenBank/DDBJ databases">
        <title>Chitinophaga caseinilytica sp. nov., a casein hydrolysing bacterium isolated from forest soil.</title>
        <authorList>
            <person name="Lee D.S."/>
            <person name="Han D.M."/>
            <person name="Baek J.H."/>
            <person name="Choi D.G."/>
            <person name="Jeon J.H."/>
            <person name="Jeon C.O."/>
        </authorList>
    </citation>
    <scope>NUCLEOTIDE SEQUENCE [LARGE SCALE GENOMIC DNA]</scope>
    <source>
        <strain evidence="7 8">KACC 19118</strain>
    </source>
</reference>
<evidence type="ECO:0000256" key="2">
    <source>
        <dbReference type="ARBA" id="ARBA00022692"/>
    </source>
</evidence>
<evidence type="ECO:0000256" key="5">
    <source>
        <dbReference type="SAM" id="Phobius"/>
    </source>
</evidence>
<evidence type="ECO:0000313" key="7">
    <source>
        <dbReference type="EMBL" id="WZN46136.1"/>
    </source>
</evidence>
<comment type="subcellular location">
    <subcellularLocation>
        <location evidence="1">Membrane</location>
        <topology evidence="1">Multi-pass membrane protein</topology>
    </subcellularLocation>
</comment>
<evidence type="ECO:0000256" key="3">
    <source>
        <dbReference type="ARBA" id="ARBA00022989"/>
    </source>
</evidence>
<feature type="transmembrane region" description="Helical" evidence="5">
    <location>
        <begin position="288"/>
        <end position="313"/>
    </location>
</feature>
<evidence type="ECO:0000259" key="6">
    <source>
        <dbReference type="Pfam" id="PF01699"/>
    </source>
</evidence>
<feature type="transmembrane region" description="Helical" evidence="5">
    <location>
        <begin position="15"/>
        <end position="34"/>
    </location>
</feature>
<name>A0ABZ2Z640_9BACT</name>
<dbReference type="EMBL" id="CP150096">
    <property type="protein sequence ID" value="WZN46136.1"/>
    <property type="molecule type" value="Genomic_DNA"/>
</dbReference>
<feature type="transmembrane region" description="Helical" evidence="5">
    <location>
        <begin position="71"/>
        <end position="93"/>
    </location>
</feature>
<feature type="transmembrane region" description="Helical" evidence="5">
    <location>
        <begin position="108"/>
        <end position="129"/>
    </location>
</feature>
<dbReference type="PANTHER" id="PTHR37958">
    <property type="entry name" value="SODIUM-POTASSIUM/PROTON ANTIPORTER CHAA"/>
    <property type="match status" value="1"/>
</dbReference>